<dbReference type="PROSITE" id="PS50294">
    <property type="entry name" value="WD_REPEATS_REGION"/>
    <property type="match status" value="3"/>
</dbReference>
<feature type="repeat" description="WD" evidence="3">
    <location>
        <begin position="429"/>
        <end position="470"/>
    </location>
</feature>
<dbReference type="PANTHER" id="PTHR22847:SF637">
    <property type="entry name" value="WD REPEAT DOMAIN 5B"/>
    <property type="match status" value="1"/>
</dbReference>
<dbReference type="CDD" id="cd00200">
    <property type="entry name" value="WD40"/>
    <property type="match status" value="1"/>
</dbReference>
<evidence type="ECO:0000313" key="4">
    <source>
        <dbReference type="EMBL" id="TBU52571.1"/>
    </source>
</evidence>
<gene>
    <name evidence="4" type="ORF">BD310DRAFT_861651</name>
</gene>
<feature type="repeat" description="WD" evidence="3">
    <location>
        <begin position="472"/>
        <end position="504"/>
    </location>
</feature>
<organism evidence="4 5">
    <name type="scientific">Dichomitus squalens</name>
    <dbReference type="NCBI Taxonomy" id="114155"/>
    <lineage>
        <taxon>Eukaryota</taxon>
        <taxon>Fungi</taxon>
        <taxon>Dikarya</taxon>
        <taxon>Basidiomycota</taxon>
        <taxon>Agaricomycotina</taxon>
        <taxon>Agaricomycetes</taxon>
        <taxon>Polyporales</taxon>
        <taxon>Polyporaceae</taxon>
        <taxon>Dichomitus</taxon>
    </lineage>
</organism>
<dbReference type="SMART" id="SM00320">
    <property type="entry name" value="WD40"/>
    <property type="match status" value="6"/>
</dbReference>
<name>A0A4Q9PGZ9_9APHY</name>
<sequence length="754" mass="83644">MSSNTKPTLLPVDVIEDIIDMSSNDLWTLCNFSLSCRALLDRSRRHIFVHIYIRRKDQLENLSEFLDARPWLPPLIKQVTISPGDYPELLGVVPLPLFTRLPNLHYWGLKDTYSEDRFTLVMHRSALLGLRAHGTHINCLTISGVFFPSCADLGRFLLAFPRVQDLTCISCSGGGKFSAADSVLRQRLAETVHYKRLSIKGVTDRRAATFLTEISQNAVEHLAWYVDLSYDGWKDNTAAPLHLSGKFPFLDTLVVDITLCRWQRSQGYGRGLFTRIIEILAHIRLLDPAPCKGPTVTIRIQSDWLHKLYYFLALDITTEVCQELEGVVLSIPSPCIVMVRAWATAYTRRSYRRRFWTSRIDQMFAGLLRAKRFKAFLNPIDRSDSHTVAHEEAVSVLVASTNGEWFASGSLDSTIIVWDAESRTAVWDWVAHERCVDDLAFAPDGRYLLSVGGDTTPKVWDLASDAVLAATLDGHTARVRSCAWCSTGEWLATGSDDGSVRVWSGPGNEDDAFQQCYLLADPQCGAVGIVRVLFSPDARWVLALHTPWKESRNGHHLCLWDVGRKSDPGPLQKVLGGHPGALLDAAFDPASRRIVAGCFSWDQASVFIWDVETGETRSTLPTKKPTEEVMFSSDGKTVCTLATSDGKVNCWDAERCTVTLSLEGPGSDYCLCPRLSPDGRYIATGSNGSCGVVTLWRTSDGSCAAVLRGASEERSYTRSALDHLVFSGSGHSLAYGGELGRIFIHAIDDILLSM</sequence>
<dbReference type="Gene3D" id="2.130.10.10">
    <property type="entry name" value="YVTN repeat-like/Quinoprotein amine dehydrogenase"/>
    <property type="match status" value="2"/>
</dbReference>
<evidence type="ECO:0000256" key="3">
    <source>
        <dbReference type="PROSITE-ProRule" id="PRU00221"/>
    </source>
</evidence>
<dbReference type="STRING" id="114155.A0A4Q9PGZ9"/>
<keyword evidence="2" id="KW-0677">Repeat</keyword>
<evidence type="ECO:0000313" key="5">
    <source>
        <dbReference type="Proteomes" id="UP000292082"/>
    </source>
</evidence>
<dbReference type="InterPro" id="IPR001680">
    <property type="entry name" value="WD40_rpt"/>
</dbReference>
<dbReference type="PANTHER" id="PTHR22847">
    <property type="entry name" value="WD40 REPEAT PROTEIN"/>
    <property type="match status" value="1"/>
</dbReference>
<dbReference type="SUPFAM" id="SSF50978">
    <property type="entry name" value="WD40 repeat-like"/>
    <property type="match status" value="1"/>
</dbReference>
<keyword evidence="1 3" id="KW-0853">WD repeat</keyword>
<proteinExistence type="predicted"/>
<dbReference type="Pfam" id="PF00400">
    <property type="entry name" value="WD40"/>
    <property type="match status" value="5"/>
</dbReference>
<dbReference type="AlphaFoldDB" id="A0A4Q9PGZ9"/>
<dbReference type="InterPro" id="IPR020472">
    <property type="entry name" value="WD40_PAC1"/>
</dbReference>
<evidence type="ECO:0000256" key="1">
    <source>
        <dbReference type="ARBA" id="ARBA00022574"/>
    </source>
</evidence>
<dbReference type="GO" id="GO:1990234">
    <property type="term" value="C:transferase complex"/>
    <property type="evidence" value="ECO:0007669"/>
    <property type="project" value="UniProtKB-ARBA"/>
</dbReference>
<reference evidence="4 5" key="1">
    <citation type="submission" date="2019-01" db="EMBL/GenBank/DDBJ databases">
        <title>Draft genome sequences of three monokaryotic isolates of the white-rot basidiomycete fungus Dichomitus squalens.</title>
        <authorList>
            <consortium name="DOE Joint Genome Institute"/>
            <person name="Lopez S.C."/>
            <person name="Andreopoulos B."/>
            <person name="Pangilinan J."/>
            <person name="Lipzen A."/>
            <person name="Riley R."/>
            <person name="Ahrendt S."/>
            <person name="Ng V."/>
            <person name="Barry K."/>
            <person name="Daum C."/>
            <person name="Grigoriev I.V."/>
            <person name="Hilden K.S."/>
            <person name="Makela M.R."/>
            <person name="de Vries R.P."/>
        </authorList>
    </citation>
    <scope>NUCLEOTIDE SEQUENCE [LARGE SCALE GENOMIC DNA]</scope>
    <source>
        <strain evidence="4 5">CBS 464.89</strain>
    </source>
</reference>
<evidence type="ECO:0000256" key="2">
    <source>
        <dbReference type="ARBA" id="ARBA00022737"/>
    </source>
</evidence>
<accession>A0A4Q9PGZ9</accession>
<protein>
    <submittedName>
        <fullName evidence="4">WD40 repeat-like protein</fullName>
    </submittedName>
</protein>
<dbReference type="PROSITE" id="PS50082">
    <property type="entry name" value="WD_REPEATS_2"/>
    <property type="match status" value="3"/>
</dbReference>
<feature type="repeat" description="WD" evidence="3">
    <location>
        <begin position="387"/>
        <end position="428"/>
    </location>
</feature>
<keyword evidence="5" id="KW-1185">Reference proteome</keyword>
<dbReference type="InterPro" id="IPR015943">
    <property type="entry name" value="WD40/YVTN_repeat-like_dom_sf"/>
</dbReference>
<dbReference type="PRINTS" id="PR00320">
    <property type="entry name" value="GPROTEINBRPT"/>
</dbReference>
<dbReference type="EMBL" id="ML145245">
    <property type="protein sequence ID" value="TBU52571.1"/>
    <property type="molecule type" value="Genomic_DNA"/>
</dbReference>
<dbReference type="InterPro" id="IPR036322">
    <property type="entry name" value="WD40_repeat_dom_sf"/>
</dbReference>
<dbReference type="Proteomes" id="UP000292082">
    <property type="component" value="Unassembled WGS sequence"/>
</dbReference>